<dbReference type="Pfam" id="PF02002">
    <property type="entry name" value="TFIIE_alpha"/>
    <property type="match status" value="1"/>
</dbReference>
<dbReference type="SUPFAM" id="SSF46785">
    <property type="entry name" value="Winged helix' DNA-binding domain"/>
    <property type="match status" value="1"/>
</dbReference>
<dbReference type="AlphaFoldDB" id="A0A0F9Q906"/>
<dbReference type="InterPro" id="IPR036390">
    <property type="entry name" value="WH_DNA-bd_sf"/>
</dbReference>
<dbReference type="InterPro" id="IPR016481">
    <property type="entry name" value="TF_E_archaea"/>
</dbReference>
<dbReference type="InterPro" id="IPR024550">
    <property type="entry name" value="TFIIEa/SarR/Rpc3_HTH_dom"/>
</dbReference>
<accession>A0A0F9Q906</accession>
<proteinExistence type="inferred from homology"/>
<reference evidence="2" key="1">
    <citation type="journal article" date="2015" name="Nature">
        <title>Complex archaea that bridge the gap between prokaryotes and eukaryotes.</title>
        <authorList>
            <person name="Spang A."/>
            <person name="Saw J.H."/>
            <person name="Jorgensen S.L."/>
            <person name="Zaremba-Niedzwiedzka K."/>
            <person name="Martijn J."/>
            <person name="Lind A.E."/>
            <person name="van Eijk R."/>
            <person name="Schleper C."/>
            <person name="Guy L."/>
            <person name="Ettema T.J."/>
        </authorList>
    </citation>
    <scope>NUCLEOTIDE SEQUENCE</scope>
</reference>
<sequence length="195" mass="23387">MRLLHIKELNPYLTSFLYIIGGEIAIYVGKELLIAKSLDITDEDITEKIKESIKDTDMDFEHDGKEILKLNSVRKTLYKLYSEKLAQFRRIRDKSTGWFIYYWWHQFDLFEEILLEKKNLIEGKLRDRLQFEENNYFFICKTCQKSAIKYNFDEAFERNFRCPDCGNPLKAQDNRSIIEFLKNKIVLIQNIDISM</sequence>
<comment type="caution">
    <text evidence="2">The sequence shown here is derived from an EMBL/GenBank/DDBJ whole genome shotgun (WGS) entry which is preliminary data.</text>
</comment>
<protein>
    <recommendedName>
        <fullName evidence="1">Transcription initiation factor IIE subunit alpha N-terminal domain-containing protein</fullName>
    </recommendedName>
</protein>
<name>A0A0F9Q906_9ZZZZ</name>
<dbReference type="GO" id="GO:0006367">
    <property type="term" value="P:transcription initiation at RNA polymerase II promoter"/>
    <property type="evidence" value="ECO:0007669"/>
    <property type="project" value="InterPro"/>
</dbReference>
<dbReference type="EMBL" id="LAZR01002170">
    <property type="protein sequence ID" value="KKN33532.1"/>
    <property type="molecule type" value="Genomic_DNA"/>
</dbReference>
<dbReference type="InterPro" id="IPR036388">
    <property type="entry name" value="WH-like_DNA-bd_sf"/>
</dbReference>
<dbReference type="InterPro" id="IPR002853">
    <property type="entry name" value="TFIIE_asu"/>
</dbReference>
<dbReference type="Gene3D" id="1.10.10.10">
    <property type="entry name" value="Winged helix-like DNA-binding domain superfamily/Winged helix DNA-binding domain"/>
    <property type="match status" value="1"/>
</dbReference>
<evidence type="ECO:0000313" key="2">
    <source>
        <dbReference type="EMBL" id="KKN33532.1"/>
    </source>
</evidence>
<feature type="domain" description="Transcription initiation factor IIE subunit alpha N-terminal" evidence="1">
    <location>
        <begin position="23"/>
        <end position="183"/>
    </location>
</feature>
<organism evidence="2">
    <name type="scientific">marine sediment metagenome</name>
    <dbReference type="NCBI Taxonomy" id="412755"/>
    <lineage>
        <taxon>unclassified sequences</taxon>
        <taxon>metagenomes</taxon>
        <taxon>ecological metagenomes</taxon>
    </lineage>
</organism>
<evidence type="ECO:0000259" key="1">
    <source>
        <dbReference type="SMART" id="SM00531"/>
    </source>
</evidence>
<dbReference type="HAMAP" id="MF_01909">
    <property type="entry name" value="TFE_arch"/>
    <property type="match status" value="1"/>
</dbReference>
<gene>
    <name evidence="2" type="ORF">LCGC14_0802890</name>
</gene>
<dbReference type="GO" id="GO:0006355">
    <property type="term" value="P:regulation of DNA-templated transcription"/>
    <property type="evidence" value="ECO:0007669"/>
    <property type="project" value="InterPro"/>
</dbReference>
<dbReference type="SMART" id="SM00531">
    <property type="entry name" value="TFIIE"/>
    <property type="match status" value="1"/>
</dbReference>